<gene>
    <name evidence="2" type="ORF">FA045_14295</name>
</gene>
<evidence type="ECO:0000256" key="1">
    <source>
        <dbReference type="SAM" id="SignalP"/>
    </source>
</evidence>
<evidence type="ECO:0000313" key="3">
    <source>
        <dbReference type="Proteomes" id="UP000310477"/>
    </source>
</evidence>
<feature type="signal peptide" evidence="1">
    <location>
        <begin position="1"/>
        <end position="20"/>
    </location>
</feature>
<proteinExistence type="predicted"/>
<evidence type="ECO:0000313" key="2">
    <source>
        <dbReference type="EMBL" id="TKB98152.1"/>
    </source>
</evidence>
<sequence length="168" mass="18050">MKRVLLIMILSISGSLVSKAQTAIEKQTSSSASSVLEFANGTTKGIILPSVETLPTTPANGTFLLDKTDKKIKIYQNGYWLELSGVGNTTTIVPYSGTVDNGKKTIIGDKTTTADGILVLEATNKALVLPHVANPHLNVKTPYPGMLCYDTVSKSLAVFDGSVWNYWK</sequence>
<comment type="caution">
    <text evidence="2">The sequence shown here is derived from an EMBL/GenBank/DDBJ whole genome shotgun (WGS) entry which is preliminary data.</text>
</comment>
<protein>
    <submittedName>
        <fullName evidence="2">Uncharacterized protein</fullName>
    </submittedName>
</protein>
<dbReference type="EMBL" id="SWBO01000009">
    <property type="protein sequence ID" value="TKB98152.1"/>
    <property type="molecule type" value="Genomic_DNA"/>
</dbReference>
<accession>A0A4U1BZB7</accession>
<dbReference type="AlphaFoldDB" id="A0A4U1BZB7"/>
<name>A0A4U1BZB7_9SPHI</name>
<feature type="chain" id="PRO_5020252248" evidence="1">
    <location>
        <begin position="21"/>
        <end position="168"/>
    </location>
</feature>
<reference evidence="2 3" key="1">
    <citation type="submission" date="2019-04" db="EMBL/GenBank/DDBJ databases">
        <title>Pedobacter sp. AR-2-6 sp. nov., isolated from Arctic soil.</title>
        <authorList>
            <person name="Dahal R.H."/>
            <person name="Kim D.-U."/>
        </authorList>
    </citation>
    <scope>NUCLEOTIDE SEQUENCE [LARGE SCALE GENOMIC DNA]</scope>
    <source>
        <strain evidence="2 3">AR-2-6</strain>
    </source>
</reference>
<keyword evidence="1" id="KW-0732">Signal</keyword>
<organism evidence="2 3">
    <name type="scientific">Pedobacter cryotolerans</name>
    <dbReference type="NCBI Taxonomy" id="2571270"/>
    <lineage>
        <taxon>Bacteria</taxon>
        <taxon>Pseudomonadati</taxon>
        <taxon>Bacteroidota</taxon>
        <taxon>Sphingobacteriia</taxon>
        <taxon>Sphingobacteriales</taxon>
        <taxon>Sphingobacteriaceae</taxon>
        <taxon>Pedobacter</taxon>
    </lineage>
</organism>
<dbReference type="Proteomes" id="UP000310477">
    <property type="component" value="Unassembled WGS sequence"/>
</dbReference>
<dbReference type="OrthoDB" id="705292at2"/>
<keyword evidence="3" id="KW-1185">Reference proteome</keyword>
<dbReference type="RefSeq" id="WP_136877766.1">
    <property type="nucleotide sequence ID" value="NZ_SWBO01000009.1"/>
</dbReference>